<dbReference type="EMBL" id="QRJR01000003">
    <property type="protein sequence ID" value="RHH50000.1"/>
    <property type="molecule type" value="Genomic_DNA"/>
</dbReference>
<proteinExistence type="predicted"/>
<reference evidence="1 2" key="1">
    <citation type="submission" date="2018-08" db="EMBL/GenBank/DDBJ databases">
        <title>A genome reference for cultivated species of the human gut microbiota.</title>
        <authorList>
            <person name="Zou Y."/>
            <person name="Xue W."/>
            <person name="Luo G."/>
        </authorList>
    </citation>
    <scope>NUCLEOTIDE SEQUENCE [LARGE SCALE GENOMIC DNA]</scope>
    <source>
        <strain evidence="1 2">AM17-48</strain>
    </source>
</reference>
<sequence length="138" mass="15175">MSLDDKRAQISAMFYLSIDDADIDDCLGVSSISVSGNWIDFNISKCELKETRSAPGELVQQELSATCTDSSEANESFIREQCDGYGLLRIDYSNGERKVVGTDKNPVQLSIERSGSPVAITLSLKRSSAEFSKFLKSF</sequence>
<gene>
    <name evidence="1" type="ORF">DW206_05010</name>
</gene>
<protein>
    <submittedName>
        <fullName evidence="1">Uncharacterized protein</fullName>
    </submittedName>
</protein>
<dbReference type="Proteomes" id="UP000283329">
    <property type="component" value="Unassembled WGS sequence"/>
</dbReference>
<organism evidence="1 2">
    <name type="scientific">Bacteroides ovatus</name>
    <dbReference type="NCBI Taxonomy" id="28116"/>
    <lineage>
        <taxon>Bacteria</taxon>
        <taxon>Pseudomonadati</taxon>
        <taxon>Bacteroidota</taxon>
        <taxon>Bacteroidia</taxon>
        <taxon>Bacteroidales</taxon>
        <taxon>Bacteroidaceae</taxon>
        <taxon>Bacteroides</taxon>
    </lineage>
</organism>
<dbReference type="AlphaFoldDB" id="A0A414X784"/>
<accession>A0A414X784</accession>
<dbReference type="RefSeq" id="WP_118299349.1">
    <property type="nucleotide sequence ID" value="NZ_QRJR01000003.1"/>
</dbReference>
<comment type="caution">
    <text evidence="1">The sequence shown here is derived from an EMBL/GenBank/DDBJ whole genome shotgun (WGS) entry which is preliminary data.</text>
</comment>
<name>A0A414X784_BACOV</name>
<evidence type="ECO:0000313" key="2">
    <source>
        <dbReference type="Proteomes" id="UP000283329"/>
    </source>
</evidence>
<evidence type="ECO:0000313" key="1">
    <source>
        <dbReference type="EMBL" id="RHH50000.1"/>
    </source>
</evidence>